<dbReference type="InterPro" id="IPR024523">
    <property type="entry name" value="DUF3793"/>
</dbReference>
<evidence type="ECO:0008006" key="5">
    <source>
        <dbReference type="Google" id="ProtNLM"/>
    </source>
</evidence>
<dbReference type="OrthoDB" id="5393676at2"/>
<gene>
    <name evidence="1" type="ORF">CPRO_05220</name>
    <name evidence="2" type="ORF">SAMN02745151_02872</name>
</gene>
<protein>
    <recommendedName>
        <fullName evidence="5">DUF3793 family protein</fullName>
    </recommendedName>
</protein>
<reference evidence="3" key="2">
    <citation type="submission" date="2016-01" db="EMBL/GenBank/DDBJ databases">
        <authorList>
            <person name="Poehlein A."/>
            <person name="Schlien K."/>
            <person name="Gottschalk G."/>
            <person name="Buckel W."/>
            <person name="Daniel R."/>
        </authorList>
    </citation>
    <scope>NUCLEOTIDE SEQUENCE [LARGE SCALE GENOMIC DNA]</scope>
    <source>
        <strain evidence="3">X2</strain>
    </source>
</reference>
<dbReference type="Pfam" id="PF12672">
    <property type="entry name" value="DUF3793"/>
    <property type="match status" value="1"/>
</dbReference>
<name>A0A0X8VC84_ANAPI</name>
<dbReference type="Proteomes" id="UP000184204">
    <property type="component" value="Unassembled WGS sequence"/>
</dbReference>
<evidence type="ECO:0000313" key="1">
    <source>
        <dbReference type="EMBL" id="AMJ40125.1"/>
    </source>
</evidence>
<dbReference type="KEGG" id="cpro:CPRO_05220"/>
<evidence type="ECO:0000313" key="2">
    <source>
        <dbReference type="EMBL" id="SHF13116.1"/>
    </source>
</evidence>
<dbReference type="Proteomes" id="UP000068026">
    <property type="component" value="Chromosome"/>
</dbReference>
<dbReference type="EMBL" id="FQUA01000019">
    <property type="protein sequence ID" value="SHF13116.1"/>
    <property type="molecule type" value="Genomic_DNA"/>
</dbReference>
<accession>A0A0X8VC84</accession>
<proteinExistence type="predicted"/>
<dbReference type="AlphaFoldDB" id="A0A0X8VC84"/>
<evidence type="ECO:0000313" key="3">
    <source>
        <dbReference type="Proteomes" id="UP000068026"/>
    </source>
</evidence>
<organism evidence="2 4">
    <name type="scientific">Anaerotignum propionicum DSM 1682</name>
    <dbReference type="NCBI Taxonomy" id="991789"/>
    <lineage>
        <taxon>Bacteria</taxon>
        <taxon>Bacillati</taxon>
        <taxon>Bacillota</taxon>
        <taxon>Clostridia</taxon>
        <taxon>Lachnospirales</taxon>
        <taxon>Anaerotignaceae</taxon>
        <taxon>Anaerotignum</taxon>
    </lineage>
</organism>
<keyword evidence="3" id="KW-1185">Reference proteome</keyword>
<sequence>MSDFEMQMLYHGAPTLFGIKQANLFSLPLSCLQSLKDEVASYQKQLEKRGVSLQYLYCCKKRVFFLVYRKESLLEYFSNPAVKAFLVETGYPFHVNQESSLLNTLAFLRRRIQQRNEFPHEIGFFLGYPPEDVFAFIEEKGQNYKLCGYWKVYGDEKSAVATFRQYTYCRKKLLHQASKGIPILSLLEAKQTLQEVF</sequence>
<reference evidence="1 3" key="1">
    <citation type="journal article" date="2016" name="Genome Announc.">
        <title>Complete Genome Sequence of the Amino Acid-Fermenting Clostridium propionicum X2 (DSM 1682).</title>
        <authorList>
            <person name="Poehlein A."/>
            <person name="Schlien K."/>
            <person name="Chowdhury N.P."/>
            <person name="Gottschalk G."/>
            <person name="Buckel W."/>
            <person name="Daniel R."/>
        </authorList>
    </citation>
    <scope>NUCLEOTIDE SEQUENCE [LARGE SCALE GENOMIC DNA]</scope>
    <source>
        <strain evidence="1 3">X2</strain>
    </source>
</reference>
<reference evidence="2" key="4">
    <citation type="submission" date="2016-11" db="EMBL/GenBank/DDBJ databases">
        <authorList>
            <person name="Varghese N."/>
            <person name="Submissions S."/>
        </authorList>
    </citation>
    <scope>NUCLEOTIDE SEQUENCE</scope>
    <source>
        <strain evidence="2">DSM 1682</strain>
    </source>
</reference>
<dbReference type="RefSeq" id="WP_066047558.1">
    <property type="nucleotide sequence ID" value="NZ_CP014223.1"/>
</dbReference>
<evidence type="ECO:0000313" key="4">
    <source>
        <dbReference type="Proteomes" id="UP000184204"/>
    </source>
</evidence>
<dbReference type="EMBL" id="CP014223">
    <property type="protein sequence ID" value="AMJ40125.1"/>
    <property type="molecule type" value="Genomic_DNA"/>
</dbReference>
<reference evidence="4" key="3">
    <citation type="submission" date="2016-11" db="EMBL/GenBank/DDBJ databases">
        <authorList>
            <person name="Jaros S."/>
            <person name="Januszkiewicz K."/>
            <person name="Wedrychowicz H."/>
        </authorList>
    </citation>
    <scope>NUCLEOTIDE SEQUENCE [LARGE SCALE GENOMIC DNA]</scope>
    <source>
        <strain evidence="4">DSM 1682</strain>
    </source>
</reference>